<dbReference type="GO" id="GO:0005576">
    <property type="term" value="C:extracellular region"/>
    <property type="evidence" value="ECO:0007669"/>
    <property type="project" value="UniProtKB-SubCell"/>
</dbReference>
<dbReference type="EC" id="3.4.19.9" evidence="7"/>
<dbReference type="PANTHER" id="PTHR11315:SF0">
    <property type="entry name" value="FOLATE GAMMA-GLUTAMYL HYDROLASE"/>
    <property type="match status" value="1"/>
</dbReference>
<dbReference type="RefSeq" id="XP_024890391.1">
    <property type="nucleotide sequence ID" value="XM_025034623.1"/>
</dbReference>
<evidence type="ECO:0000256" key="6">
    <source>
        <dbReference type="PIRSR" id="PIRSR615527-1"/>
    </source>
</evidence>
<protein>
    <recommendedName>
        <fullName evidence="7">folate gamma-glutamyl hydrolase</fullName>
        <ecNumber evidence="7">3.4.19.9</ecNumber>
    </recommendedName>
</protein>
<comment type="similarity">
    <text evidence="2">Belongs to the peptidase C26 family.</text>
</comment>
<dbReference type="PANTHER" id="PTHR11315">
    <property type="entry name" value="PROTEASE FAMILY C26 GAMMA-GLUTAMYL HYDROLASE"/>
    <property type="match status" value="1"/>
</dbReference>
<dbReference type="Pfam" id="PF07722">
    <property type="entry name" value="Peptidase_C26"/>
    <property type="match status" value="1"/>
</dbReference>
<evidence type="ECO:0000313" key="10">
    <source>
        <dbReference type="RefSeq" id="XP_024890391.1"/>
    </source>
</evidence>
<accession>A0A6J1RBX0</accession>
<keyword evidence="3" id="KW-0964">Secreted</keyword>
<dbReference type="InterPro" id="IPR011697">
    <property type="entry name" value="Peptidase_C26"/>
</dbReference>
<dbReference type="InterPro" id="IPR029062">
    <property type="entry name" value="Class_I_gatase-like"/>
</dbReference>
<evidence type="ECO:0000256" key="4">
    <source>
        <dbReference type="ARBA" id="ARBA00022729"/>
    </source>
</evidence>
<dbReference type="AlphaFoldDB" id="A0A6J1RBX0"/>
<dbReference type="InterPro" id="IPR015527">
    <property type="entry name" value="Pept_C26_g-glut_hydrolase"/>
</dbReference>
<evidence type="ECO:0000256" key="1">
    <source>
        <dbReference type="ARBA" id="ARBA00004239"/>
    </source>
</evidence>
<gene>
    <name evidence="10" type="primary">LOC112466505</name>
</gene>
<dbReference type="PROSITE" id="PS51273">
    <property type="entry name" value="GATASE_TYPE_1"/>
    <property type="match status" value="1"/>
</dbReference>
<evidence type="ECO:0000256" key="3">
    <source>
        <dbReference type="ARBA" id="ARBA00022525"/>
    </source>
</evidence>
<dbReference type="GO" id="GO:0005773">
    <property type="term" value="C:vacuole"/>
    <property type="evidence" value="ECO:0007669"/>
    <property type="project" value="TreeGrafter"/>
</dbReference>
<feature type="transmembrane region" description="Helical" evidence="8">
    <location>
        <begin position="6"/>
        <end position="30"/>
    </location>
</feature>
<name>A0A6J1RBX0_9HYME</name>
<keyword evidence="4" id="KW-0732">Signal</keyword>
<comment type="subcellular location">
    <subcellularLocation>
        <location evidence="1">Secreted</location>
        <location evidence="1">Extracellular space</location>
    </subcellularLocation>
</comment>
<keyword evidence="8" id="KW-0812">Transmembrane</keyword>
<feature type="active site" description="Nucleophile" evidence="6 7">
    <location>
        <position position="145"/>
    </location>
</feature>
<evidence type="ECO:0000256" key="7">
    <source>
        <dbReference type="PROSITE-ProRule" id="PRU00607"/>
    </source>
</evidence>
<evidence type="ECO:0000256" key="5">
    <source>
        <dbReference type="ARBA" id="ARBA00022801"/>
    </source>
</evidence>
<proteinExistence type="inferred from homology"/>
<evidence type="ECO:0000256" key="8">
    <source>
        <dbReference type="SAM" id="Phobius"/>
    </source>
</evidence>
<dbReference type="OrthoDB" id="64220at2759"/>
<keyword evidence="8" id="KW-1133">Transmembrane helix</keyword>
<evidence type="ECO:0000313" key="9">
    <source>
        <dbReference type="Proteomes" id="UP000504618"/>
    </source>
</evidence>
<comment type="catalytic activity">
    <reaction evidence="7">
        <text>(6S)-5,6,7,8-tetrahydrofolyl-(gamma-L-Glu)(n) + (n-1) H2O = (6S)-5,6,7,8-tetrahydrofolate + (n-1) L-glutamate</text>
        <dbReference type="Rhea" id="RHEA:56784"/>
        <dbReference type="Rhea" id="RHEA-COMP:14738"/>
        <dbReference type="ChEBI" id="CHEBI:15377"/>
        <dbReference type="ChEBI" id="CHEBI:29985"/>
        <dbReference type="ChEBI" id="CHEBI:57453"/>
        <dbReference type="ChEBI" id="CHEBI:141005"/>
        <dbReference type="EC" id="3.4.19.9"/>
    </reaction>
</comment>
<dbReference type="GO" id="GO:0034722">
    <property type="term" value="F:gamma-glutamyl-peptidase activity"/>
    <property type="evidence" value="ECO:0007669"/>
    <property type="project" value="UniProtKB-UniRule"/>
</dbReference>
<feature type="active site" description="Proton donor" evidence="6">
    <location>
        <position position="256"/>
    </location>
</feature>
<reference evidence="10" key="1">
    <citation type="submission" date="2025-08" db="UniProtKB">
        <authorList>
            <consortium name="RefSeq"/>
        </authorList>
    </citation>
    <scope>IDENTIFICATION</scope>
    <source>
        <tissue evidence="10">Whole body</tissue>
    </source>
</reference>
<dbReference type="GO" id="GO:0046900">
    <property type="term" value="P:tetrahydrofolylpolyglutamate metabolic process"/>
    <property type="evidence" value="ECO:0007669"/>
    <property type="project" value="TreeGrafter"/>
</dbReference>
<dbReference type="Proteomes" id="UP000504618">
    <property type="component" value="Unplaced"/>
</dbReference>
<dbReference type="SUPFAM" id="SSF52317">
    <property type="entry name" value="Class I glutamine amidotransferase-like"/>
    <property type="match status" value="1"/>
</dbReference>
<dbReference type="FunFam" id="3.40.50.880:FF:000024">
    <property type="entry name" value="Folate gamma-glutamyl hydrolase"/>
    <property type="match status" value="1"/>
</dbReference>
<dbReference type="Gene3D" id="3.40.50.880">
    <property type="match status" value="1"/>
</dbReference>
<feature type="active site" evidence="7">
    <location>
        <position position="256"/>
    </location>
</feature>
<dbReference type="GeneID" id="112466505"/>
<keyword evidence="5 7" id="KW-0378">Hydrolase</keyword>
<organism evidence="9 10">
    <name type="scientific">Temnothorax curvispinosus</name>
    <dbReference type="NCBI Taxonomy" id="300111"/>
    <lineage>
        <taxon>Eukaryota</taxon>
        <taxon>Metazoa</taxon>
        <taxon>Ecdysozoa</taxon>
        <taxon>Arthropoda</taxon>
        <taxon>Hexapoda</taxon>
        <taxon>Insecta</taxon>
        <taxon>Pterygota</taxon>
        <taxon>Neoptera</taxon>
        <taxon>Endopterygota</taxon>
        <taxon>Hymenoptera</taxon>
        <taxon>Apocrita</taxon>
        <taxon>Aculeata</taxon>
        <taxon>Formicoidea</taxon>
        <taxon>Formicidae</taxon>
        <taxon>Myrmicinae</taxon>
        <taxon>Temnothorax</taxon>
    </lineage>
</organism>
<evidence type="ECO:0000256" key="2">
    <source>
        <dbReference type="ARBA" id="ARBA00011083"/>
    </source>
</evidence>
<keyword evidence="9" id="KW-1185">Reference proteome</keyword>
<dbReference type="PROSITE" id="PS51275">
    <property type="entry name" value="PEPTIDASE_C26_GGH"/>
    <property type="match status" value="1"/>
</dbReference>
<sequence length="344" mass="40001">MSRIFLSFLIMCFTMSVLLPILLTAFVFTVERTEAESNNRPIIGILTQEIHYKLNEKFPNQYHSYIAASYVKFVEGAGARPVPIWIGRNDSYYEDILSKVNGVLWPGGSTYFFQKEGYADAGVVIYRIAKEINARGEYFPIFGICLGFELLTYAAANRVEHRSNCSSKNQPLPLEFTDDFRESNLFKNAPPDVLGILAEEYVTANYHRYCVTRKDLHRVNLTDEFHVLSLNRDREGLEFISTLEHRQFPFYGLQFHPEKNLYEWVTGKNIPHGTSATVASQYFANFFVNETRKNSHEFRTKEEEERSLIYNYPVTYTALWNSSFQQCYMFKKSDRNSLLIENDV</sequence>
<keyword evidence="8" id="KW-0472">Membrane</keyword>